<accession>A0ABP7YSI1</accession>
<keyword evidence="2 4" id="KW-0472">Membrane</keyword>
<dbReference type="InterPro" id="IPR008969">
    <property type="entry name" value="CarboxyPept-like_regulatory"/>
</dbReference>
<dbReference type="InterPro" id="IPR012910">
    <property type="entry name" value="Plug_dom"/>
</dbReference>
<feature type="domain" description="Secretin/TonB short N-terminal" evidence="5">
    <location>
        <begin position="71"/>
        <end position="121"/>
    </location>
</feature>
<keyword evidence="4" id="KW-1134">Transmembrane beta strand</keyword>
<dbReference type="Gene3D" id="2.60.40.1120">
    <property type="entry name" value="Carboxypeptidase-like, regulatory domain"/>
    <property type="match status" value="1"/>
</dbReference>
<organism evidence="6 7">
    <name type="scientific">Sphingobacterium kyonggiense</name>
    <dbReference type="NCBI Taxonomy" id="714075"/>
    <lineage>
        <taxon>Bacteria</taxon>
        <taxon>Pseudomonadati</taxon>
        <taxon>Bacteroidota</taxon>
        <taxon>Sphingobacteriia</taxon>
        <taxon>Sphingobacteriales</taxon>
        <taxon>Sphingobacteriaceae</taxon>
        <taxon>Sphingobacterium</taxon>
    </lineage>
</organism>
<gene>
    <name evidence="6" type="ORF">GCM10022216_19190</name>
</gene>
<dbReference type="EMBL" id="BAAAZI010000007">
    <property type="protein sequence ID" value="GAA4140267.1"/>
    <property type="molecule type" value="Genomic_DNA"/>
</dbReference>
<evidence type="ECO:0000259" key="5">
    <source>
        <dbReference type="SMART" id="SM00965"/>
    </source>
</evidence>
<name>A0ABP7YSI1_9SPHI</name>
<comment type="caution">
    <text evidence="6">The sequence shown here is derived from an EMBL/GenBank/DDBJ whole genome shotgun (WGS) entry which is preliminary data.</text>
</comment>
<dbReference type="Proteomes" id="UP001500101">
    <property type="component" value="Unassembled WGS sequence"/>
</dbReference>
<keyword evidence="7" id="KW-1185">Reference proteome</keyword>
<evidence type="ECO:0000313" key="6">
    <source>
        <dbReference type="EMBL" id="GAA4140267.1"/>
    </source>
</evidence>
<keyword evidence="4" id="KW-0812">Transmembrane</keyword>
<evidence type="ECO:0000256" key="3">
    <source>
        <dbReference type="ARBA" id="ARBA00023237"/>
    </source>
</evidence>
<comment type="subcellular location">
    <subcellularLocation>
        <location evidence="4">Cell outer membrane</location>
        <topology evidence="4">Multi-pass membrane protein</topology>
    </subcellularLocation>
</comment>
<dbReference type="Gene3D" id="2.170.130.10">
    <property type="entry name" value="TonB-dependent receptor, plug domain"/>
    <property type="match status" value="1"/>
</dbReference>
<dbReference type="InterPro" id="IPR023996">
    <property type="entry name" value="TonB-dep_OMP_SusC/RagA"/>
</dbReference>
<dbReference type="Pfam" id="PF13715">
    <property type="entry name" value="CarbopepD_reg_2"/>
    <property type="match status" value="1"/>
</dbReference>
<keyword evidence="1 4" id="KW-0813">Transport</keyword>
<keyword evidence="3 4" id="KW-0998">Cell outer membrane</keyword>
<dbReference type="Pfam" id="PF07715">
    <property type="entry name" value="Plug"/>
    <property type="match status" value="1"/>
</dbReference>
<dbReference type="NCBIfam" id="TIGR04057">
    <property type="entry name" value="SusC_RagA_signa"/>
    <property type="match status" value="1"/>
</dbReference>
<comment type="similarity">
    <text evidence="4">Belongs to the TonB-dependent receptor family.</text>
</comment>
<evidence type="ECO:0000313" key="7">
    <source>
        <dbReference type="Proteomes" id="UP001500101"/>
    </source>
</evidence>
<protein>
    <submittedName>
        <fullName evidence="6">SusC/RagA family TonB-linked outer membrane protein</fullName>
    </submittedName>
</protein>
<evidence type="ECO:0000256" key="2">
    <source>
        <dbReference type="ARBA" id="ARBA00023136"/>
    </source>
</evidence>
<dbReference type="NCBIfam" id="TIGR04056">
    <property type="entry name" value="OMP_RagA_SusC"/>
    <property type="match status" value="1"/>
</dbReference>
<dbReference type="InterPro" id="IPR011662">
    <property type="entry name" value="Secretin/TonB_short_N"/>
</dbReference>
<dbReference type="InterPro" id="IPR037066">
    <property type="entry name" value="Plug_dom_sf"/>
</dbReference>
<dbReference type="Gene3D" id="3.55.50.30">
    <property type="match status" value="1"/>
</dbReference>
<dbReference type="InterPro" id="IPR023997">
    <property type="entry name" value="TonB-dep_OMP_SusC/RagA_CS"/>
</dbReference>
<evidence type="ECO:0000256" key="4">
    <source>
        <dbReference type="PROSITE-ProRule" id="PRU01360"/>
    </source>
</evidence>
<sequence length="1137" mass="125881">MNKLFYSEIPLSGKKGNRRIQKTLLRMKLTGLLIVVSMLAGYGSTKGQISLQVKNTKVEQVLHSITKQTGVRFVYEKGILANVNTTVNLKDQSLKTTLDKVFQGGGFTYSVLNNSVVIRRNDANKFTAEKQQLQFSGKVVDGDGQPLTSVTVNEVGTSNSTQTDVSGNFTLIVAKSTAQIDFKLLGYTTKRVSYSSGSVNVTLVSQSEEMDEVVVVGFGQQKKVSVVGAISTVSSKDLKVPTSTLSNAFAGRIAGVVAVQRGGEPGADGSNFWIRGISTFAGNTSPLIFIDGIESSEADLNNLASEVIDNFSVLKDASATALYGARGANGVLLVTTKRGGDFDKARLNFRVDNTFSAPTQQFELANAVDYMNIYNFAVLNRRPNATPIFSQEKIDGTAQNLDPVAFPNVNWREFMFKDFSVNQYANLNIAGGGKKADYFLSATFNNDNGNLKSDPLKKFNNNIRQKEYNMIANIGVNITDNTNAIIRLNSQLRDYGGSSISSTDIYTRLFESPVARFLPYYEAQPGDEHIRFGNSLGGPIINAGQSLFYNPYADMVKGNTNSFSTSNIASFEVNQKLGFLLEGLSAKGLISFKNYSYTAVTRSSVPFFYAANATQNSQTGGYDITYQPLSNGNTSLSTGTNSIGDRLMNINLVVDWAKSFGKHDVSAMAAYLQRDYGVNNPLKGPTNSEYWNTLNYRNHGVAGRVTYAYDLRYLFEANFGYNGSENFEDGDRYGFFPSFAAGYLISNEAFWTPIKPVISSLKFRGSWGLVGNDQIEGSRFPYLDKVTQNALRYKFGQTWQTDFGGAQINTYGAKGAQWELGSKYNVGLDVTIANNLTINADYFTETRSDIFMQRRVVPAETGIIGNSPFANIGKVKNSGFDANLSYNRQVNENFFMNLRGTFTYTKNELLERDEPILPYAYLTEIGKPLNRYFGYISDGLYKDQADIDNSPTVTPAVGSNVMPGDIKYKDLNNDGRLDANDRMQFGNPTIPQIVYGFGSSNRYKNFDFSFFFQGVAKTSIQMSNIHPFTGKATNLLQFIADDYWREDNPNAMYPRLVDGVSDHNNFKTSDFWTYDGSFLRLKNAELGYNYKKARFYLSGQNLLTFSKFKNWDPELGSGNGLKYPNLRVYAVGVQLSL</sequence>
<proteinExistence type="inferred from homology"/>
<evidence type="ECO:0000256" key="1">
    <source>
        <dbReference type="ARBA" id="ARBA00022448"/>
    </source>
</evidence>
<dbReference type="SUPFAM" id="SSF49464">
    <property type="entry name" value="Carboxypeptidase regulatory domain-like"/>
    <property type="match status" value="1"/>
</dbReference>
<reference evidence="7" key="1">
    <citation type="journal article" date="2019" name="Int. J. Syst. Evol. Microbiol.">
        <title>The Global Catalogue of Microorganisms (GCM) 10K type strain sequencing project: providing services to taxonomists for standard genome sequencing and annotation.</title>
        <authorList>
            <consortium name="The Broad Institute Genomics Platform"/>
            <consortium name="The Broad Institute Genome Sequencing Center for Infectious Disease"/>
            <person name="Wu L."/>
            <person name="Ma J."/>
        </authorList>
    </citation>
    <scope>NUCLEOTIDE SEQUENCE [LARGE SCALE GENOMIC DNA]</scope>
    <source>
        <strain evidence="7">JCM 16704</strain>
    </source>
</reference>
<dbReference type="PROSITE" id="PS52016">
    <property type="entry name" value="TONB_DEPENDENT_REC_3"/>
    <property type="match status" value="1"/>
</dbReference>
<dbReference type="SMART" id="SM00965">
    <property type="entry name" value="STN"/>
    <property type="match status" value="1"/>
</dbReference>
<dbReference type="InterPro" id="IPR039426">
    <property type="entry name" value="TonB-dep_rcpt-like"/>
</dbReference>
<dbReference type="SUPFAM" id="SSF56935">
    <property type="entry name" value="Porins"/>
    <property type="match status" value="1"/>
</dbReference>
<dbReference type="RefSeq" id="WP_344674482.1">
    <property type="nucleotide sequence ID" value="NZ_BAAAZI010000007.1"/>
</dbReference>